<evidence type="ECO:0000313" key="9">
    <source>
        <dbReference type="EMBL" id="ETX01267.1"/>
    </source>
</evidence>
<dbReference type="GO" id="GO:0005506">
    <property type="term" value="F:iron ion binding"/>
    <property type="evidence" value="ECO:0007669"/>
    <property type="project" value="InterPro"/>
</dbReference>
<keyword evidence="8" id="KW-0732">Signal</keyword>
<evidence type="ECO:0000256" key="6">
    <source>
        <dbReference type="PIRSR" id="PIRSR000027-1"/>
    </source>
</evidence>
<dbReference type="HOGENOM" id="CLU_106713_3_0_7"/>
<evidence type="ECO:0000256" key="1">
    <source>
        <dbReference type="ARBA" id="ARBA00022448"/>
    </source>
</evidence>
<proteinExistence type="predicted"/>
<evidence type="ECO:0000256" key="2">
    <source>
        <dbReference type="ARBA" id="ARBA00022617"/>
    </source>
</evidence>
<reference evidence="9 10" key="1">
    <citation type="journal article" date="2014" name="Nature">
        <title>An environmental bacterial taxon with a large and distinct metabolic repertoire.</title>
        <authorList>
            <person name="Wilson M.C."/>
            <person name="Mori T."/>
            <person name="Ruckert C."/>
            <person name="Uria A.R."/>
            <person name="Helf M.J."/>
            <person name="Takada K."/>
            <person name="Gernert C."/>
            <person name="Steffens U.A."/>
            <person name="Heycke N."/>
            <person name="Schmitt S."/>
            <person name="Rinke C."/>
            <person name="Helfrich E.J."/>
            <person name="Brachmann A.O."/>
            <person name="Gurgui C."/>
            <person name="Wakimoto T."/>
            <person name="Kracht M."/>
            <person name="Crusemann M."/>
            <person name="Hentschel U."/>
            <person name="Abe I."/>
            <person name="Matsunaga S."/>
            <person name="Kalinowski J."/>
            <person name="Takeyama H."/>
            <person name="Piel J."/>
        </authorList>
    </citation>
    <scope>NUCLEOTIDE SEQUENCE [LARGE SCALE GENOMIC DNA]</scope>
    <source>
        <strain evidence="10">TSY1</strain>
    </source>
</reference>
<dbReference type="GO" id="GO:0009055">
    <property type="term" value="F:electron transfer activity"/>
    <property type="evidence" value="ECO:0007669"/>
    <property type="project" value="InterPro"/>
</dbReference>
<evidence type="ECO:0000313" key="10">
    <source>
        <dbReference type="Proteomes" id="UP000019141"/>
    </source>
</evidence>
<dbReference type="Proteomes" id="UP000019141">
    <property type="component" value="Unassembled WGS sequence"/>
</dbReference>
<dbReference type="InterPro" id="IPR012127">
    <property type="entry name" value="Cyt_c_prime"/>
</dbReference>
<keyword evidence="2 7" id="KW-0349">Heme</keyword>
<dbReference type="EMBL" id="AZHW01000252">
    <property type="protein sequence ID" value="ETX01267.1"/>
    <property type="molecule type" value="Genomic_DNA"/>
</dbReference>
<evidence type="ECO:0000256" key="3">
    <source>
        <dbReference type="ARBA" id="ARBA00022723"/>
    </source>
</evidence>
<dbReference type="PIRSF" id="PIRSF000027">
    <property type="entry name" value="Cytc_c_prime"/>
    <property type="match status" value="1"/>
</dbReference>
<evidence type="ECO:0000256" key="7">
    <source>
        <dbReference type="PIRSR" id="PIRSR000027-2"/>
    </source>
</evidence>
<keyword evidence="5 6" id="KW-0408">Iron</keyword>
<dbReference type="AlphaFoldDB" id="W4LUY9"/>
<feature type="binding site" description="covalent" evidence="7">
    <location>
        <position position="144"/>
    </location>
    <ligand>
        <name>heme c</name>
        <dbReference type="ChEBI" id="CHEBI:61717"/>
    </ligand>
</feature>
<dbReference type="Pfam" id="PF01322">
    <property type="entry name" value="Cytochrom_C_2"/>
    <property type="match status" value="1"/>
</dbReference>
<keyword evidence="10" id="KW-1185">Reference proteome</keyword>
<dbReference type="GO" id="GO:0042597">
    <property type="term" value="C:periplasmic space"/>
    <property type="evidence" value="ECO:0007669"/>
    <property type="project" value="InterPro"/>
</dbReference>
<dbReference type="GO" id="GO:0022900">
    <property type="term" value="P:electron transport chain"/>
    <property type="evidence" value="ECO:0007669"/>
    <property type="project" value="InterPro"/>
</dbReference>
<keyword evidence="3 6" id="KW-0479">Metal-binding</keyword>
<name>W4LUY9_ENTF1</name>
<comment type="caution">
    <text evidence="9">The sequence shown here is derived from an EMBL/GenBank/DDBJ whole genome shotgun (WGS) entry which is preliminary data.</text>
</comment>
<feature type="binding site" description="axial binding residue" evidence="6">
    <location>
        <position position="145"/>
    </location>
    <ligand>
        <name>heme c</name>
        <dbReference type="ChEBI" id="CHEBI:61717"/>
    </ligand>
    <ligandPart>
        <name>Fe</name>
        <dbReference type="ChEBI" id="CHEBI:18248"/>
    </ligandPart>
</feature>
<dbReference type="GO" id="GO:0020037">
    <property type="term" value="F:heme binding"/>
    <property type="evidence" value="ECO:0007669"/>
    <property type="project" value="InterPro"/>
</dbReference>
<organism evidence="9 10">
    <name type="scientific">Entotheonella factor</name>
    <dbReference type="NCBI Taxonomy" id="1429438"/>
    <lineage>
        <taxon>Bacteria</taxon>
        <taxon>Pseudomonadati</taxon>
        <taxon>Nitrospinota/Tectimicrobiota group</taxon>
        <taxon>Candidatus Tectimicrobiota</taxon>
        <taxon>Candidatus Entotheonellia</taxon>
        <taxon>Candidatus Entotheonellales</taxon>
        <taxon>Candidatus Entotheonellaceae</taxon>
        <taxon>Candidatus Entotheonella</taxon>
    </lineage>
</organism>
<accession>W4LUY9</accession>
<evidence type="ECO:0008006" key="11">
    <source>
        <dbReference type="Google" id="ProtNLM"/>
    </source>
</evidence>
<feature type="chain" id="PRO_5004844669" description="Cytochrome C" evidence="8">
    <location>
        <begin position="28"/>
        <end position="158"/>
    </location>
</feature>
<dbReference type="SUPFAM" id="SSF47175">
    <property type="entry name" value="Cytochromes"/>
    <property type="match status" value="1"/>
</dbReference>
<protein>
    <recommendedName>
        <fullName evidence="11">Cytochrome C</fullName>
    </recommendedName>
</protein>
<dbReference type="InterPro" id="IPR010980">
    <property type="entry name" value="Cyt_c/b562"/>
</dbReference>
<evidence type="ECO:0000256" key="4">
    <source>
        <dbReference type="ARBA" id="ARBA00022982"/>
    </source>
</evidence>
<dbReference type="PROSITE" id="PS51009">
    <property type="entry name" value="CYTCII"/>
    <property type="match status" value="1"/>
</dbReference>
<dbReference type="Gene3D" id="1.20.120.10">
    <property type="entry name" value="Cytochrome c/b562"/>
    <property type="match status" value="1"/>
</dbReference>
<feature type="signal peptide" evidence="8">
    <location>
        <begin position="1"/>
        <end position="27"/>
    </location>
</feature>
<keyword evidence="1" id="KW-0813">Transport</keyword>
<sequence length="158" mass="17308">MSRKSSYLSILIMVALCLTMFVTSAQAQKDEHYLGYRQKLMAAIGGHMGAIGRVAKTGLPFMDAIAVHAKSIEMSAGLIEKAFEKEITEGKTDSKADIWKEWDKFVGAAKKLQEEAGKLATVAMDDKDALAAQVKAVGKACGGCHKPFRKPKEERFKR</sequence>
<feature type="binding site" description="covalent" evidence="7">
    <location>
        <position position="141"/>
    </location>
    <ligand>
        <name>heme c</name>
        <dbReference type="ChEBI" id="CHEBI:61717"/>
    </ligand>
</feature>
<gene>
    <name evidence="9" type="ORF">ETSY1_08025</name>
</gene>
<evidence type="ECO:0000256" key="8">
    <source>
        <dbReference type="SAM" id="SignalP"/>
    </source>
</evidence>
<evidence type="ECO:0000256" key="5">
    <source>
        <dbReference type="ARBA" id="ARBA00023004"/>
    </source>
</evidence>
<dbReference type="InterPro" id="IPR002321">
    <property type="entry name" value="Cyt_c_II"/>
</dbReference>
<comment type="PTM">
    <text evidence="7">Binds 1 heme group per subunit.</text>
</comment>
<keyword evidence="4" id="KW-0249">Electron transport</keyword>